<organism evidence="1 2">
    <name type="scientific">Neisseria iguanae</name>
    <dbReference type="NCBI Taxonomy" id="90242"/>
    <lineage>
        <taxon>Bacteria</taxon>
        <taxon>Pseudomonadati</taxon>
        <taxon>Pseudomonadota</taxon>
        <taxon>Betaproteobacteria</taxon>
        <taxon>Neisseriales</taxon>
        <taxon>Neisseriaceae</taxon>
        <taxon>Neisseria</taxon>
    </lineage>
</organism>
<sequence length="105" mass="11405">MSFQDNLAAMPPIGHLTGLDICNEQGSTIHHIPATPGKLGSLKLYHALAQEFDNQLNAATAERGLTLFAEHVADAEANPGKHPNIDLLFQVKAENLAYRLKPLHT</sequence>
<dbReference type="Proteomes" id="UP000241868">
    <property type="component" value="Unassembled WGS sequence"/>
</dbReference>
<dbReference type="RefSeq" id="WP_106741630.1">
    <property type="nucleotide sequence ID" value="NZ_PXYY01000037.1"/>
</dbReference>
<comment type="caution">
    <text evidence="1">The sequence shown here is derived from an EMBL/GenBank/DDBJ whole genome shotgun (WGS) entry which is preliminary data.</text>
</comment>
<evidence type="ECO:0000313" key="1">
    <source>
        <dbReference type="EMBL" id="PSJ80297.1"/>
    </source>
</evidence>
<dbReference type="EMBL" id="PXYY01000037">
    <property type="protein sequence ID" value="PSJ80297.1"/>
    <property type="molecule type" value="Genomic_DNA"/>
</dbReference>
<dbReference type="Pfam" id="PF10084">
    <property type="entry name" value="DUF2322"/>
    <property type="match status" value="1"/>
</dbReference>
<accession>A0A2P7U009</accession>
<proteinExistence type="predicted"/>
<dbReference type="OrthoDB" id="7596112at2"/>
<dbReference type="AlphaFoldDB" id="A0A2P7U009"/>
<keyword evidence="2" id="KW-1185">Reference proteome</keyword>
<gene>
    <name evidence="1" type="ORF">C7N83_07090</name>
</gene>
<reference evidence="1 2" key="1">
    <citation type="submission" date="2018-03" db="EMBL/GenBank/DDBJ databases">
        <title>Neisseria weixii sp. nov., isolated from the intestinal contents of Tibetan Plateau pika (Ochotona curzoniae) in Yushu, Qinghai Province, China.</title>
        <authorList>
            <person name="Gui Z."/>
        </authorList>
    </citation>
    <scope>NUCLEOTIDE SEQUENCE [LARGE SCALE GENOMIC DNA]</scope>
    <source>
        <strain evidence="1 2">ATCC 51483</strain>
    </source>
</reference>
<dbReference type="PIRSF" id="PIRSF019302">
    <property type="entry name" value="UCP019302"/>
    <property type="match status" value="1"/>
</dbReference>
<evidence type="ECO:0000313" key="2">
    <source>
        <dbReference type="Proteomes" id="UP000241868"/>
    </source>
</evidence>
<dbReference type="InterPro" id="IPR016755">
    <property type="entry name" value="UCP019302"/>
</dbReference>
<name>A0A2P7U009_9NEIS</name>
<protein>
    <submittedName>
        <fullName evidence="1">DUF2322 domain-containing protein</fullName>
    </submittedName>
</protein>